<comment type="subcellular location">
    <subcellularLocation>
        <location evidence="1">Membrane</location>
    </subcellularLocation>
</comment>
<evidence type="ECO:0000256" key="1">
    <source>
        <dbReference type="ARBA" id="ARBA00004370"/>
    </source>
</evidence>
<dbReference type="PANTHER" id="PTHR31004:SF1">
    <property type="entry name" value="TRANSMEMBRANE PROTEIN 79"/>
    <property type="match status" value="1"/>
</dbReference>
<accession>A0ABY7H8F0</accession>
<evidence type="ECO:0000313" key="6">
    <source>
        <dbReference type="EMBL" id="WAS95543.1"/>
    </source>
</evidence>
<feature type="transmembrane region" description="Helical" evidence="5">
    <location>
        <begin position="125"/>
        <end position="145"/>
    </location>
</feature>
<evidence type="ECO:0000256" key="4">
    <source>
        <dbReference type="ARBA" id="ARBA00023136"/>
    </source>
</evidence>
<proteinExistence type="predicted"/>
<dbReference type="PANTHER" id="PTHR31004">
    <property type="entry name" value="TRANSMEMBRANE PROTEIN 79"/>
    <property type="match status" value="1"/>
</dbReference>
<gene>
    <name evidence="6" type="ORF">O0S08_05220</name>
</gene>
<dbReference type="Gene3D" id="1.20.120.550">
    <property type="entry name" value="Membrane associated eicosanoid/glutathione metabolism-like domain"/>
    <property type="match status" value="1"/>
</dbReference>
<dbReference type="Pfam" id="PF01124">
    <property type="entry name" value="MAPEG"/>
    <property type="match status" value="1"/>
</dbReference>
<dbReference type="InterPro" id="IPR001129">
    <property type="entry name" value="Membr-assoc_MAPEG"/>
</dbReference>
<keyword evidence="3 5" id="KW-1133">Transmembrane helix</keyword>
<evidence type="ECO:0000256" key="2">
    <source>
        <dbReference type="ARBA" id="ARBA00022692"/>
    </source>
</evidence>
<feature type="transmembrane region" description="Helical" evidence="5">
    <location>
        <begin position="46"/>
        <end position="65"/>
    </location>
</feature>
<keyword evidence="7" id="KW-1185">Reference proteome</keyword>
<feature type="transmembrane region" description="Helical" evidence="5">
    <location>
        <begin position="12"/>
        <end position="34"/>
    </location>
</feature>
<keyword evidence="4 5" id="KW-0472">Membrane</keyword>
<dbReference type="EMBL" id="CP114040">
    <property type="protein sequence ID" value="WAS95543.1"/>
    <property type="molecule type" value="Genomic_DNA"/>
</dbReference>
<dbReference type="InterPro" id="IPR023352">
    <property type="entry name" value="MAPEG-like_dom_sf"/>
</dbReference>
<evidence type="ECO:0000313" key="7">
    <source>
        <dbReference type="Proteomes" id="UP001164459"/>
    </source>
</evidence>
<dbReference type="Proteomes" id="UP001164459">
    <property type="component" value="Chromosome"/>
</dbReference>
<keyword evidence="2 5" id="KW-0812">Transmembrane</keyword>
<name>A0ABY7H8F0_9BACT</name>
<reference evidence="6" key="1">
    <citation type="submission" date="2022-11" db="EMBL/GenBank/DDBJ databases">
        <title>Minimal conservation of predation-associated metabolite biosynthetic gene clusters underscores biosynthetic potential of Myxococcota including descriptions for ten novel species: Archangium lansinium sp. nov., Myxococcus landrumus sp. nov., Nannocystis bai.</title>
        <authorList>
            <person name="Ahearne A."/>
            <person name="Stevens C."/>
            <person name="Dowd S."/>
        </authorList>
    </citation>
    <scope>NUCLEOTIDE SEQUENCE</scope>
    <source>
        <strain evidence="6">Fl3</strain>
    </source>
</reference>
<organism evidence="6 7">
    <name type="scientific">Nannocystis punicea</name>
    <dbReference type="NCBI Taxonomy" id="2995304"/>
    <lineage>
        <taxon>Bacteria</taxon>
        <taxon>Pseudomonadati</taxon>
        <taxon>Myxococcota</taxon>
        <taxon>Polyangia</taxon>
        <taxon>Nannocystales</taxon>
        <taxon>Nannocystaceae</taxon>
        <taxon>Nannocystis</taxon>
    </lineage>
</organism>
<feature type="transmembrane region" description="Helical" evidence="5">
    <location>
        <begin position="157"/>
        <end position="175"/>
    </location>
</feature>
<sequence>MNSELQAKRAATIRLIPIGLALGLGMVGLLYSLVPPLRDVDTLADRMVVALRCAGVAALTLFAGIQAVAGQRGKSEAIDPLAGAGREPRVMQIHARYTQNTLEQLVLFVIVLGALSTYLDAGSMHLLPILTAVFILGRVVFWVGYLRDPLLRSPGMAIAFMINGVSLVYIVYRTLRSLVGV</sequence>
<evidence type="ECO:0000256" key="5">
    <source>
        <dbReference type="SAM" id="Phobius"/>
    </source>
</evidence>
<dbReference type="RefSeq" id="WP_269037884.1">
    <property type="nucleotide sequence ID" value="NZ_CP114040.1"/>
</dbReference>
<feature type="transmembrane region" description="Helical" evidence="5">
    <location>
        <begin position="101"/>
        <end position="119"/>
    </location>
</feature>
<evidence type="ECO:0000256" key="3">
    <source>
        <dbReference type="ARBA" id="ARBA00022989"/>
    </source>
</evidence>
<dbReference type="SUPFAM" id="SSF161084">
    <property type="entry name" value="MAPEG domain-like"/>
    <property type="match status" value="1"/>
</dbReference>
<protein>
    <submittedName>
        <fullName evidence="6">MAPEG family protein</fullName>
    </submittedName>
</protein>